<keyword evidence="22" id="KW-0408">Iron</keyword>
<keyword evidence="11" id="KW-0964">Secreted</keyword>
<dbReference type="RefSeq" id="XP_020841504.1">
    <property type="nucleotide sequence ID" value="XM_020985845.1"/>
</dbReference>
<keyword evidence="25" id="KW-0342">GTP-binding</keyword>
<keyword evidence="35" id="KW-1185">Reference proteome</keyword>
<feature type="transmembrane region" description="Helical" evidence="32">
    <location>
        <begin position="760"/>
        <end position="779"/>
    </location>
</feature>
<dbReference type="PROSITE" id="PS00207">
    <property type="entry name" value="TRANSFERRIN_LIKE_3"/>
    <property type="match status" value="1"/>
</dbReference>
<reference evidence="36" key="1">
    <citation type="submission" date="2025-08" db="UniProtKB">
        <authorList>
            <consortium name="RefSeq"/>
        </authorList>
    </citation>
    <scope>IDENTIFICATION</scope>
    <source>
        <tissue evidence="36">Spleen</tissue>
    </source>
</reference>
<dbReference type="InterPro" id="IPR027417">
    <property type="entry name" value="P-loop_NTPase"/>
</dbReference>
<keyword evidence="19" id="KW-0809">Transit peptide</keyword>
<evidence type="ECO:0000256" key="29">
    <source>
        <dbReference type="ARBA" id="ARBA00031387"/>
    </source>
</evidence>
<dbReference type="Gene3D" id="3.40.190.10">
    <property type="entry name" value="Periplasmic binding protein-like II"/>
    <property type="match status" value="4"/>
</dbReference>
<dbReference type="InterPro" id="IPR019329">
    <property type="entry name" value="NADH_UbQ_OxRdtase_ESSS_su"/>
</dbReference>
<dbReference type="GO" id="GO:0005743">
    <property type="term" value="C:mitochondrial inner membrane"/>
    <property type="evidence" value="ECO:0007669"/>
    <property type="project" value="UniProtKB-SubCell"/>
</dbReference>
<evidence type="ECO:0000256" key="10">
    <source>
        <dbReference type="ARBA" id="ARBA00022496"/>
    </source>
</evidence>
<evidence type="ECO:0000256" key="17">
    <source>
        <dbReference type="ARBA" id="ARBA00022792"/>
    </source>
</evidence>
<dbReference type="FunFam" id="3.40.190.10:FF:000095">
    <property type="entry name" value="Lactotransferrin"/>
    <property type="match status" value="2"/>
</dbReference>
<name>A0A6P5K946_PHACI</name>
<keyword evidence="9" id="KW-0813">Transport</keyword>
<dbReference type="SUPFAM" id="SSF53850">
    <property type="entry name" value="Periplasmic binding protein-like II"/>
    <property type="match status" value="2"/>
</dbReference>
<keyword evidence="10" id="KW-0410">Iron transport</keyword>
<keyword evidence="20" id="KW-0249">Electron transport</keyword>
<keyword evidence="14" id="KW-0479">Metal-binding</keyword>
<evidence type="ECO:0000256" key="4">
    <source>
        <dbReference type="ARBA" id="ARBA00004613"/>
    </source>
</evidence>
<comment type="subunit">
    <text evidence="30">Complex I is composed of 45 different subunits. Interacts with BCAP31.</text>
</comment>
<dbReference type="CDD" id="cd04105">
    <property type="entry name" value="SR_beta"/>
    <property type="match status" value="1"/>
</dbReference>
<proteinExistence type="inferred from homology"/>
<dbReference type="Gene3D" id="3.40.50.300">
    <property type="entry name" value="P-loop containing nucleotide triphosphate hydrolases"/>
    <property type="match status" value="1"/>
</dbReference>
<evidence type="ECO:0000256" key="18">
    <source>
        <dbReference type="ARBA" id="ARBA00022824"/>
    </source>
</evidence>
<evidence type="ECO:0000256" key="20">
    <source>
        <dbReference type="ARBA" id="ARBA00022982"/>
    </source>
</evidence>
<evidence type="ECO:0000256" key="13">
    <source>
        <dbReference type="ARBA" id="ARBA00022692"/>
    </source>
</evidence>
<evidence type="ECO:0000256" key="8">
    <source>
        <dbReference type="ARBA" id="ARBA00020256"/>
    </source>
</evidence>
<keyword evidence="16" id="KW-0547">Nucleotide-binding</keyword>
<dbReference type="CDD" id="cd13617">
    <property type="entry name" value="PBP2_transferrin_C"/>
    <property type="match status" value="1"/>
</dbReference>
<evidence type="ECO:0000313" key="36">
    <source>
        <dbReference type="RefSeq" id="XP_020841504.1"/>
    </source>
</evidence>
<feature type="domain" description="Transferrin-like" evidence="34">
    <location>
        <begin position="363"/>
        <end position="696"/>
    </location>
</feature>
<dbReference type="PRINTS" id="PR00422">
    <property type="entry name" value="TRANSFERRIN"/>
</dbReference>
<dbReference type="PROSITE" id="PS00206">
    <property type="entry name" value="TRANSFERRIN_LIKE_2"/>
    <property type="match status" value="1"/>
</dbReference>
<keyword evidence="33" id="KW-0732">Signal</keyword>
<keyword evidence="26 32" id="KW-0472">Membrane</keyword>
<keyword evidence="15" id="KW-0677">Repeat</keyword>
<keyword evidence="12" id="KW-0679">Respiratory chain</keyword>
<dbReference type="FunCoup" id="A0A6P5K946">
    <property type="interactions" value="815"/>
</dbReference>
<comment type="subcellular location">
    <subcellularLocation>
        <location evidence="2">Endoplasmic reticulum membrane</location>
        <topology evidence="2">Single-pass membrane protein</topology>
    </subcellularLocation>
    <subcellularLocation>
        <location evidence="3">Mitochondrion inner membrane</location>
        <topology evidence="3">Single-pass membrane protein</topology>
    </subcellularLocation>
    <subcellularLocation>
        <location evidence="4">Secreted</location>
    </subcellularLocation>
</comment>
<evidence type="ECO:0000256" key="12">
    <source>
        <dbReference type="ARBA" id="ARBA00022660"/>
    </source>
</evidence>
<evidence type="ECO:0000313" key="35">
    <source>
        <dbReference type="Proteomes" id="UP000515140"/>
    </source>
</evidence>
<evidence type="ECO:0000256" key="7">
    <source>
        <dbReference type="ARBA" id="ARBA00018632"/>
    </source>
</evidence>
<evidence type="ECO:0000256" key="15">
    <source>
        <dbReference type="ARBA" id="ARBA00022737"/>
    </source>
</evidence>
<evidence type="ECO:0000256" key="2">
    <source>
        <dbReference type="ARBA" id="ARBA00004389"/>
    </source>
</evidence>
<evidence type="ECO:0000256" key="27">
    <source>
        <dbReference type="ARBA" id="ARBA00023170"/>
    </source>
</evidence>
<evidence type="ECO:0000256" key="19">
    <source>
        <dbReference type="ARBA" id="ARBA00022946"/>
    </source>
</evidence>
<evidence type="ECO:0000256" key="5">
    <source>
        <dbReference type="ARBA" id="ARBA00005619"/>
    </source>
</evidence>
<dbReference type="GO" id="GO:0005615">
    <property type="term" value="C:extracellular space"/>
    <property type="evidence" value="ECO:0007669"/>
    <property type="project" value="TreeGrafter"/>
</dbReference>
<evidence type="ECO:0000256" key="11">
    <source>
        <dbReference type="ARBA" id="ARBA00022525"/>
    </source>
</evidence>
<comment type="similarity">
    <text evidence="5">Belongs to the SRP receptor beta subunit family.</text>
</comment>
<dbReference type="Pfam" id="PF00405">
    <property type="entry name" value="Transferrin"/>
    <property type="match status" value="2"/>
</dbReference>
<comment type="function">
    <text evidence="1">Accessory subunit of the mitochondrial membrane respiratory chain NADH dehydrogenase (Complex I), that is believed not to be involved in catalysis. Complex I functions in the transfer of electrons from NADH to the respiratory chain. The immediate electron acceptor for the enzyme is believed to be ubiquinone.</text>
</comment>
<evidence type="ECO:0000256" key="16">
    <source>
        <dbReference type="ARBA" id="ARBA00022741"/>
    </source>
</evidence>
<evidence type="ECO:0000256" key="6">
    <source>
        <dbReference type="ARBA" id="ARBA00008915"/>
    </source>
</evidence>
<dbReference type="SMART" id="SM00094">
    <property type="entry name" value="TR_FER"/>
    <property type="match status" value="2"/>
</dbReference>
<comment type="similarity">
    <text evidence="6">Belongs to the complex I NDUFB11 subunit family.</text>
</comment>
<dbReference type="AlphaFoldDB" id="A0A6P5K946"/>
<gene>
    <name evidence="36" type="primary">LOC110208039</name>
</gene>
<dbReference type="Pfam" id="PF09439">
    <property type="entry name" value="SRPRB"/>
    <property type="match status" value="1"/>
</dbReference>
<dbReference type="InParanoid" id="A0A6P5K946"/>
<organism evidence="35 36">
    <name type="scientific">Phascolarctos cinereus</name>
    <name type="common">Koala</name>
    <dbReference type="NCBI Taxonomy" id="38626"/>
    <lineage>
        <taxon>Eukaryota</taxon>
        <taxon>Metazoa</taxon>
        <taxon>Chordata</taxon>
        <taxon>Craniata</taxon>
        <taxon>Vertebrata</taxon>
        <taxon>Euteleostomi</taxon>
        <taxon>Mammalia</taxon>
        <taxon>Metatheria</taxon>
        <taxon>Diprotodontia</taxon>
        <taxon>Phascolarctidae</taxon>
        <taxon>Phascolarctos</taxon>
    </lineage>
</organism>
<dbReference type="GeneID" id="110208039"/>
<dbReference type="PANTHER" id="PTHR11485">
    <property type="entry name" value="TRANSFERRIN"/>
    <property type="match status" value="1"/>
</dbReference>
<keyword evidence="27" id="KW-0675">Receptor</keyword>
<evidence type="ECO:0000256" key="22">
    <source>
        <dbReference type="ARBA" id="ARBA00023004"/>
    </source>
</evidence>
<feature type="domain" description="Transferrin-like" evidence="34">
    <location>
        <begin position="25"/>
        <end position="352"/>
    </location>
</feature>
<keyword evidence="18" id="KW-0256">Endoplasmic reticulum</keyword>
<dbReference type="Proteomes" id="UP000515140">
    <property type="component" value="Unplaced"/>
</dbReference>
<evidence type="ECO:0000259" key="34">
    <source>
        <dbReference type="PROSITE" id="PS51408"/>
    </source>
</evidence>
<evidence type="ECO:0000256" key="33">
    <source>
        <dbReference type="SAM" id="SignalP"/>
    </source>
</evidence>
<accession>A0A6P5K946</accession>
<feature type="transmembrane region" description="Helical" evidence="32">
    <location>
        <begin position="857"/>
        <end position="877"/>
    </location>
</feature>
<dbReference type="GO" id="GO:0005525">
    <property type="term" value="F:GTP binding"/>
    <property type="evidence" value="ECO:0007669"/>
    <property type="project" value="UniProtKB-KW"/>
</dbReference>
<keyword evidence="23" id="KW-0406">Ion transport</keyword>
<dbReference type="PANTHER" id="PTHR11485:SF31">
    <property type="entry name" value="SEROTRANSFERRIN"/>
    <property type="match status" value="1"/>
</dbReference>
<dbReference type="Pfam" id="PF10183">
    <property type="entry name" value="ESSS"/>
    <property type="match status" value="1"/>
</dbReference>
<evidence type="ECO:0000256" key="30">
    <source>
        <dbReference type="ARBA" id="ARBA00046528"/>
    </source>
</evidence>
<evidence type="ECO:0000256" key="25">
    <source>
        <dbReference type="ARBA" id="ARBA00023134"/>
    </source>
</evidence>
<keyword evidence="21 32" id="KW-1133">Transmembrane helix</keyword>
<evidence type="ECO:0000256" key="32">
    <source>
        <dbReference type="SAM" id="Phobius"/>
    </source>
</evidence>
<evidence type="ECO:0000256" key="31">
    <source>
        <dbReference type="SAM" id="MobiDB-lite"/>
    </source>
</evidence>
<feature type="region of interest" description="Disordered" evidence="31">
    <location>
        <begin position="708"/>
        <end position="756"/>
    </location>
</feature>
<feature type="transmembrane region" description="Helical" evidence="32">
    <location>
        <begin position="941"/>
        <end position="959"/>
    </location>
</feature>
<dbReference type="GO" id="GO:0046872">
    <property type="term" value="F:metal ion binding"/>
    <property type="evidence" value="ECO:0007669"/>
    <property type="project" value="UniProtKB-KW"/>
</dbReference>
<dbReference type="InterPro" id="IPR001156">
    <property type="entry name" value="Transferrin-like_dom"/>
</dbReference>
<dbReference type="GO" id="GO:0005769">
    <property type="term" value="C:early endosome"/>
    <property type="evidence" value="ECO:0007669"/>
    <property type="project" value="TreeGrafter"/>
</dbReference>
<evidence type="ECO:0000256" key="14">
    <source>
        <dbReference type="ARBA" id="ARBA00022723"/>
    </source>
</evidence>
<dbReference type="PROSITE" id="PS51408">
    <property type="entry name" value="TRANSFERRIN_LIKE_4"/>
    <property type="match status" value="2"/>
</dbReference>
<dbReference type="KEGG" id="pcw:110208039"/>
<dbReference type="GO" id="GO:0006826">
    <property type="term" value="P:iron ion transport"/>
    <property type="evidence" value="ECO:0007669"/>
    <property type="project" value="UniProtKB-KW"/>
</dbReference>
<dbReference type="InterPro" id="IPR018195">
    <property type="entry name" value="Transferrin_Fe_BS"/>
</dbReference>
<dbReference type="InterPro" id="IPR019009">
    <property type="entry name" value="SRP_receptor_beta_su"/>
</dbReference>
<dbReference type="GO" id="GO:0019731">
    <property type="term" value="P:antibacterial humoral response"/>
    <property type="evidence" value="ECO:0007669"/>
    <property type="project" value="TreeGrafter"/>
</dbReference>
<evidence type="ECO:0000256" key="1">
    <source>
        <dbReference type="ARBA" id="ARBA00003195"/>
    </source>
</evidence>
<evidence type="ECO:0000256" key="21">
    <source>
        <dbReference type="ARBA" id="ARBA00022989"/>
    </source>
</evidence>
<keyword evidence="24" id="KW-0496">Mitochondrion</keyword>
<dbReference type="GO" id="GO:0005886">
    <property type="term" value="C:plasma membrane"/>
    <property type="evidence" value="ECO:0007669"/>
    <property type="project" value="TreeGrafter"/>
</dbReference>
<sequence length="1176" mass="130077">MQFTLPVLLFFGILGLCLATTEQQVRWCVQSENEQEKCNKLKEVLTGTTSPSLTCVKKISYKDCFRAIWNNEADAICVDSGLIYEAAVPPFDLKPIIVEDYGSEEERQIYSFAVAVVKKGTDFRLRDLKGKRSCHTGLGMSAGWIIPIGKLVELGVLDWNNINYSIENAVAEFFSDSCVPCAFWMNSQLCHLCVGVGPDQCACSNREPYFGSSGALMCLKDGVGDVSFMEHTTLLETLPTAAERDEFELLCEDNTSRPVNEYRKCHLGKVPANAVVARRVNNKEDLIWNLLSEAQERFGKGKSETFQLFGSHHGKDLLFKDSTNRFLRLPPKMDHEQYLGYKHMKALKTLTMSKTSPSLSNKVMWCAVSKDEESKCFEWSTVSGLAIKCVVAETTEECIDKIMKGEADAMSLDGGFIYIAGKCGLEVVLAENYKTKDSSYGRGPLCSIKPIEGYYAVAVVRKSDADLKWGSLQGKKSCHTAINRAAGWNIPMGLIHNQTNSCEFDKYFSESCAPGADVNSSLCALCVGSPEAGGLNKCAANSKEKYYGYTGAFRCLAENKGDVAFVKHSTVLENTDGQNQESWAHNLKSEDFELLCLDGKRKPVTEAKDCHLAQAPNHAVVSRPDKAAFVRHILLNQQDLFGTNGTEWYMFQMFQSKNKDLLFTDNAECLSDVPDKRTYEKYLGPEHIKVIESLRKCSDVSGNPCATSNQLGSVRAQDSGGKETPGAQAPPSQLQSSALRDPRKTSRPNKGLSQGLVETASSSGAVAAAMATVALLGICSRRLLGAARKVPAAASLRWSSSTTGAVVAPPAVRKRPRTPEVVWPEDPEEEDINFYEKNPDFHGYHEDPLVDLWNMRAVFFVGVSLTMVLGFTFLAYLPDYKLKEWARREAELQSLEGHVFLLRRHCSMMVSAEAEQMGVGGGTFQPHLDSLRQELQQRDPAMLSVLVALLVVLLTLVCWKLIRSRKSSRRAVLLVGLCDSGKTLLFVRLLTGLYRNTQTSITDSSAVYRVNNDRGNSLTLIDLPGHESLRLQFLERFKASARAIVFVVDSATFQREVKDVAEFLYQVLIDSMVLKNAPSLLIACNKQDLTMAKSAKLIQQQLEKELNTLRVTRTAAPSTLESSGAVITQLGKKGKEFEFSQLPMKVEFLECSAKGAMGDDGSADIQDFEKWLARVA</sequence>
<evidence type="ECO:0000256" key="24">
    <source>
        <dbReference type="ARBA" id="ARBA00023128"/>
    </source>
</evidence>
<evidence type="ECO:0000256" key="28">
    <source>
        <dbReference type="ARBA" id="ARBA00030753"/>
    </source>
</evidence>
<dbReference type="PROSITE" id="PS51417">
    <property type="entry name" value="ARF"/>
    <property type="match status" value="1"/>
</dbReference>
<evidence type="ECO:0000256" key="23">
    <source>
        <dbReference type="ARBA" id="ARBA00023065"/>
    </source>
</evidence>
<feature type="signal peptide" evidence="33">
    <location>
        <begin position="1"/>
        <end position="19"/>
    </location>
</feature>
<dbReference type="SUPFAM" id="SSF52540">
    <property type="entry name" value="P-loop containing nucleoside triphosphate hydrolases"/>
    <property type="match status" value="1"/>
</dbReference>
<evidence type="ECO:0000256" key="26">
    <source>
        <dbReference type="ARBA" id="ARBA00023136"/>
    </source>
</evidence>
<keyword evidence="13 32" id="KW-0812">Transmembrane</keyword>
<dbReference type="GO" id="GO:0005789">
    <property type="term" value="C:endoplasmic reticulum membrane"/>
    <property type="evidence" value="ECO:0007669"/>
    <property type="project" value="UniProtKB-SubCell"/>
</dbReference>
<protein>
    <recommendedName>
        <fullName evidence="7">NADH dehydrogenase [ubiquinone] 1 beta subcomplex subunit 11, mitochondrial</fullName>
    </recommendedName>
    <alternativeName>
        <fullName evidence="29">Complex I-ESSS</fullName>
    </alternativeName>
    <alternativeName>
        <fullName evidence="28">NADH-ubiquinone oxidoreductase ESSS subunit</fullName>
    </alternativeName>
    <alternativeName>
        <fullName evidence="8">Signal recognition particle receptor subunit beta</fullName>
    </alternativeName>
</protein>
<feature type="chain" id="PRO_5028234214" description="NADH dehydrogenase [ubiquinone] 1 beta subcomplex subunit 11, mitochondrial" evidence="33">
    <location>
        <begin position="20"/>
        <end position="1176"/>
    </location>
</feature>
<dbReference type="GO" id="GO:0055037">
    <property type="term" value="C:recycling endosome"/>
    <property type="evidence" value="ECO:0007669"/>
    <property type="project" value="TreeGrafter"/>
</dbReference>
<evidence type="ECO:0000256" key="9">
    <source>
        <dbReference type="ARBA" id="ARBA00022448"/>
    </source>
</evidence>
<evidence type="ECO:0000256" key="3">
    <source>
        <dbReference type="ARBA" id="ARBA00004434"/>
    </source>
</evidence>
<keyword evidence="17" id="KW-0999">Mitochondrion inner membrane</keyword>
<dbReference type="PROSITE" id="PS00205">
    <property type="entry name" value="TRANSFERRIN_LIKE_1"/>
    <property type="match status" value="1"/>
</dbReference>